<dbReference type="AlphaFoldDB" id="A0A3A3FS08"/>
<gene>
    <name evidence="2" type="ORF">D3871_00885</name>
</gene>
<reference evidence="3" key="1">
    <citation type="submission" date="2018-09" db="EMBL/GenBank/DDBJ databases">
        <authorList>
            <person name="Zhu H."/>
        </authorList>
    </citation>
    <scope>NUCLEOTIDE SEQUENCE [LARGE SCALE GENOMIC DNA]</scope>
    <source>
        <strain evidence="3">K1R23-30</strain>
    </source>
</reference>
<comment type="caution">
    <text evidence="2">The sequence shown here is derived from an EMBL/GenBank/DDBJ whole genome shotgun (WGS) entry which is preliminary data.</text>
</comment>
<evidence type="ECO:0000313" key="3">
    <source>
        <dbReference type="Proteomes" id="UP000265955"/>
    </source>
</evidence>
<feature type="transmembrane region" description="Helical" evidence="1">
    <location>
        <begin position="31"/>
        <end position="59"/>
    </location>
</feature>
<keyword evidence="3" id="KW-1185">Reference proteome</keyword>
<dbReference type="Proteomes" id="UP000265955">
    <property type="component" value="Unassembled WGS sequence"/>
</dbReference>
<keyword evidence="1" id="KW-0472">Membrane</keyword>
<proteinExistence type="predicted"/>
<protein>
    <submittedName>
        <fullName evidence="2">Uncharacterized protein</fullName>
    </submittedName>
</protein>
<keyword evidence="1" id="KW-1133">Transmembrane helix</keyword>
<sequence length="105" mass="11166">MSVLTIALPAEAALPALQAFAGSAFTAVRPFLGLGVVAAVLLAFKPLLIGLLRAALLLVKPRQTLEQRAERRTLQSILLLNRMARDLDGAQPNLANELRALASRG</sequence>
<evidence type="ECO:0000313" key="2">
    <source>
        <dbReference type="EMBL" id="RJF97248.1"/>
    </source>
</evidence>
<dbReference type="OrthoDB" id="8779073at2"/>
<accession>A0A3A3FS08</accession>
<evidence type="ECO:0000256" key="1">
    <source>
        <dbReference type="SAM" id="Phobius"/>
    </source>
</evidence>
<dbReference type="RefSeq" id="WP_119767198.1">
    <property type="nucleotide sequence ID" value="NZ_QYUO01000001.1"/>
</dbReference>
<keyword evidence="1" id="KW-0812">Transmembrane</keyword>
<dbReference type="EMBL" id="QYUO01000001">
    <property type="protein sequence ID" value="RJF97248.1"/>
    <property type="molecule type" value="Genomic_DNA"/>
</dbReference>
<organism evidence="2 3">
    <name type="scientific">Noviherbaspirillum saxi</name>
    <dbReference type="NCBI Taxonomy" id="2320863"/>
    <lineage>
        <taxon>Bacteria</taxon>
        <taxon>Pseudomonadati</taxon>
        <taxon>Pseudomonadota</taxon>
        <taxon>Betaproteobacteria</taxon>
        <taxon>Burkholderiales</taxon>
        <taxon>Oxalobacteraceae</taxon>
        <taxon>Noviherbaspirillum</taxon>
    </lineage>
</organism>
<name>A0A3A3FS08_9BURK</name>